<dbReference type="SUPFAM" id="SSF53067">
    <property type="entry name" value="Actin-like ATPase domain"/>
    <property type="match status" value="1"/>
</dbReference>
<dbReference type="InterPro" id="IPR027980">
    <property type="entry name" value="RACo_C"/>
</dbReference>
<dbReference type="PANTHER" id="PTHR42895:SF2">
    <property type="entry name" value="IRON-SULFUR CLUSTER PROTEIN"/>
    <property type="match status" value="1"/>
</dbReference>
<reference evidence="2" key="1">
    <citation type="submission" date="2022-07" db="EMBL/GenBank/DDBJ databases">
        <title>Enhanced cultured diversity of the mouse gut microbiota enables custom-made synthetic communities.</title>
        <authorList>
            <person name="Afrizal A."/>
        </authorList>
    </citation>
    <scope>NUCLEOTIDE SEQUENCE</scope>
    <source>
        <strain evidence="2">DSM 28593</strain>
    </source>
</reference>
<name>A0AAE3HFM0_9FIRM</name>
<dbReference type="RefSeq" id="WP_257532344.1">
    <property type="nucleotide sequence ID" value="NZ_JANKAS010000012.1"/>
</dbReference>
<evidence type="ECO:0000259" key="1">
    <source>
        <dbReference type="PROSITE" id="PS51085"/>
    </source>
</evidence>
<dbReference type="PANTHER" id="PTHR42895">
    <property type="entry name" value="IRON-SULFUR CLUSTER-BINDING PROTEIN-RELATED"/>
    <property type="match status" value="1"/>
</dbReference>
<dbReference type="Pfam" id="PF17651">
    <property type="entry name" value="Raco_middle"/>
    <property type="match status" value="1"/>
</dbReference>
<dbReference type="InterPro" id="IPR041414">
    <property type="entry name" value="Raco-like_middle"/>
</dbReference>
<dbReference type="EMBL" id="JANKAS010000012">
    <property type="protein sequence ID" value="MCR1899710.1"/>
    <property type="molecule type" value="Genomic_DNA"/>
</dbReference>
<dbReference type="Gene3D" id="3.30.420.480">
    <property type="entry name" value="Domain of unknown function (DUF4445)"/>
    <property type="match status" value="1"/>
</dbReference>
<evidence type="ECO:0000313" key="3">
    <source>
        <dbReference type="Proteomes" id="UP001205748"/>
    </source>
</evidence>
<dbReference type="PROSITE" id="PS51085">
    <property type="entry name" value="2FE2S_FER_2"/>
    <property type="match status" value="1"/>
</dbReference>
<dbReference type="Proteomes" id="UP001205748">
    <property type="component" value="Unassembled WGS sequence"/>
</dbReference>
<dbReference type="Gene3D" id="3.10.20.30">
    <property type="match status" value="1"/>
</dbReference>
<organism evidence="2 3">
    <name type="scientific">Irregularibacter muris</name>
    <dbReference type="NCBI Taxonomy" id="1796619"/>
    <lineage>
        <taxon>Bacteria</taxon>
        <taxon>Bacillati</taxon>
        <taxon>Bacillota</taxon>
        <taxon>Clostridia</taxon>
        <taxon>Eubacteriales</taxon>
        <taxon>Eubacteriaceae</taxon>
        <taxon>Irregularibacter</taxon>
    </lineage>
</organism>
<dbReference type="GO" id="GO:0051536">
    <property type="term" value="F:iron-sulfur cluster binding"/>
    <property type="evidence" value="ECO:0007669"/>
    <property type="project" value="InterPro"/>
</dbReference>
<feature type="domain" description="2Fe-2S ferredoxin-type" evidence="1">
    <location>
        <begin position="2"/>
        <end position="91"/>
    </location>
</feature>
<keyword evidence="3" id="KW-1185">Reference proteome</keyword>
<dbReference type="SUPFAM" id="SSF54292">
    <property type="entry name" value="2Fe-2S ferredoxin-like"/>
    <property type="match status" value="1"/>
</dbReference>
<dbReference type="InterPro" id="IPR043129">
    <property type="entry name" value="ATPase_NBD"/>
</dbReference>
<dbReference type="CDD" id="cd00207">
    <property type="entry name" value="fer2"/>
    <property type="match status" value="1"/>
</dbReference>
<comment type="caution">
    <text evidence="2">The sequence shown here is derived from an EMBL/GenBank/DDBJ whole genome shotgun (WGS) entry which is preliminary data.</text>
</comment>
<dbReference type="InterPro" id="IPR052911">
    <property type="entry name" value="Corrinoid_activation_enz"/>
</dbReference>
<dbReference type="InterPro" id="IPR042259">
    <property type="entry name" value="Raco-like_middle_sf"/>
</dbReference>
<protein>
    <submittedName>
        <fullName evidence="2">ASKHA domain-containing protein</fullName>
    </submittedName>
</protein>
<proteinExistence type="predicted"/>
<dbReference type="InterPro" id="IPR036010">
    <property type="entry name" value="2Fe-2S_ferredoxin-like_sf"/>
</dbReference>
<accession>A0AAE3HFM0</accession>
<dbReference type="AlphaFoldDB" id="A0AAE3HFM0"/>
<dbReference type="Pfam" id="PF14574">
    <property type="entry name" value="RACo_C_ter"/>
    <property type="match status" value="1"/>
</dbReference>
<dbReference type="InterPro" id="IPR001041">
    <property type="entry name" value="2Fe-2S_ferredoxin-type"/>
</dbReference>
<sequence length="566" mass="62430">MGTLKIVESNKKVQVEQGSLLIEGIRKIIPFETPCNGRGICGKCKVVATGKLSPPTTEELNFIDREKNQRLSCIAGVLGDVEVSIPVRDNELKSIDKGNSIWVDIHSSIKEIELIGVGDKKSYRRDFPYPLSCIAQCEKLPYIEGKSEYHGVVYQDVVLDIIERDQPIMGLAIDIGTTGISYCLINLRNGEILGKSSSLNPQTQYGHDVLSRITYCMETEGGGRVLSQVLIGEINKAIGTLTKENNHIYHVSISANTTMLHLLLQVDPVPLARAPYKPAFLSLQDRPLKELGIEGNREGILTFIPCASSYVGGDIVSGIMALAFPQKDNSLFIDIGTNGEIAAIFDKNIVATSTAAGPALEGMNIEWGCRAQRGAIESFYIDEDYNLSFETIGDQEPIGICGSGLMDITASLLQRNILLPSGRWNKNMDARIGHRFKEKRFYITPEIYISQKDIRQIQLAKGAIAAGVLLLLKEIGRTIHEIDTLYIAGSFGFHMKGENLKAIGLIPKDFKGNMVFVGNTSLEGARLSLLSQEFLEEAQDISRKIKVLELSTNKDFQDVFVKELKF</sequence>
<dbReference type="InterPro" id="IPR012675">
    <property type="entry name" value="Beta-grasp_dom_sf"/>
</dbReference>
<dbReference type="Pfam" id="PF00111">
    <property type="entry name" value="Fer2"/>
    <property type="match status" value="1"/>
</dbReference>
<evidence type="ECO:0000313" key="2">
    <source>
        <dbReference type="EMBL" id="MCR1899710.1"/>
    </source>
</evidence>
<gene>
    <name evidence="2" type="ORF">NSA47_12055</name>
</gene>